<dbReference type="InterPro" id="IPR051211">
    <property type="entry name" value="PG_lysyltransferase"/>
</dbReference>
<dbReference type="SUPFAM" id="SSF55729">
    <property type="entry name" value="Acyl-CoA N-acyltransferases (Nat)"/>
    <property type="match status" value="1"/>
</dbReference>
<evidence type="ECO:0000256" key="5">
    <source>
        <dbReference type="ARBA" id="ARBA00023136"/>
    </source>
</evidence>
<proteinExistence type="predicted"/>
<dbReference type="GO" id="GO:0055091">
    <property type="term" value="P:phospholipid homeostasis"/>
    <property type="evidence" value="ECO:0007669"/>
    <property type="project" value="TreeGrafter"/>
</dbReference>
<evidence type="ECO:0000256" key="2">
    <source>
        <dbReference type="ARBA" id="ARBA00022475"/>
    </source>
</evidence>
<dbReference type="AlphaFoldDB" id="A0A328BIP3"/>
<keyword evidence="2" id="KW-1003">Cell membrane</keyword>
<feature type="transmembrane region" description="Helical" evidence="6">
    <location>
        <begin position="50"/>
        <end position="74"/>
    </location>
</feature>
<keyword evidence="4 6" id="KW-1133">Transmembrane helix</keyword>
<evidence type="ECO:0000256" key="3">
    <source>
        <dbReference type="ARBA" id="ARBA00022692"/>
    </source>
</evidence>
<sequence length="546" mass="60322">MRLLRHPAITAAAPWTSALLTLGLGVLLLASGARPSMPTRFVKLMSFEPAILIEISHFVSSVLGLVLVMLAFGLRARLDAAWAATIVTLLVAAPLSLVKGFVWEETLLLLALAALLAPFHHAFPRKARLSRMEVTPGWLVSAACLVIGAGLIGLWSFENADYGDLPWWQVMVDEDAARSLRAWAGSAIALLAFGVWRLLGSAAKPPIVGEEDPEFERVRKILAAAELSRPTSNLALLGDKRFLFSASGESFLMFGVRGRSWIALGSVVGRRDERLELMWRFRELADAHAARPGFYNLEPDDLPDVVELGFAIQKMGEAAVAPIENYTMEGTRRGKIRRAWRKAGEEGATFEIVQPSDVGPLIPELKRVSDAWLETHAGGEKGFSLGGFEPRYVQEFPVALVRWQDQIVAFATLWPVASRSVFSIDLMRYVTEGPPRIMDYLFVELIQWGRAQGYSAFDFGQAPLSGLDDRPLAPALSRVGRLIYERGEELYNFQGVRHYKDKYDPIWQPRYIAAPYKWAIPLVMADASLLASGGVAGLAKRPKKLD</sequence>
<name>A0A328BIP3_9CAUL</name>
<gene>
    <name evidence="8" type="ORF">DJ019_12880</name>
</gene>
<dbReference type="InterPro" id="IPR024320">
    <property type="entry name" value="LPG_synthase_C"/>
</dbReference>
<protein>
    <submittedName>
        <fullName evidence="8">Oxacillin resistance protein FmtC</fullName>
    </submittedName>
</protein>
<dbReference type="InterPro" id="IPR016181">
    <property type="entry name" value="Acyl_CoA_acyltransferase"/>
</dbReference>
<dbReference type="OrthoDB" id="145485at2"/>
<comment type="caution">
    <text evidence="8">The sequence shown here is derived from an EMBL/GenBank/DDBJ whole genome shotgun (WGS) entry which is preliminary data.</text>
</comment>
<dbReference type="Proteomes" id="UP000249524">
    <property type="component" value="Unassembled WGS sequence"/>
</dbReference>
<evidence type="ECO:0000259" key="7">
    <source>
        <dbReference type="Pfam" id="PF09924"/>
    </source>
</evidence>
<feature type="transmembrane region" description="Helical" evidence="6">
    <location>
        <begin position="81"/>
        <end position="101"/>
    </location>
</feature>
<feature type="transmembrane region" description="Helical" evidence="6">
    <location>
        <begin position="12"/>
        <end position="30"/>
    </location>
</feature>
<feature type="domain" description="Phosphatidylglycerol lysyltransferase C-terminal" evidence="7">
    <location>
        <begin position="220"/>
        <end position="513"/>
    </location>
</feature>
<dbReference type="RefSeq" id="WP_111276436.1">
    <property type="nucleotide sequence ID" value="NZ_QFYS01000005.1"/>
</dbReference>
<dbReference type="GO" id="GO:0016755">
    <property type="term" value="F:aminoacyltransferase activity"/>
    <property type="evidence" value="ECO:0007669"/>
    <property type="project" value="TreeGrafter"/>
</dbReference>
<keyword evidence="3 6" id="KW-0812">Transmembrane</keyword>
<keyword evidence="9" id="KW-1185">Reference proteome</keyword>
<organism evidence="8 9">
    <name type="scientific">Phenylobacterium kunshanense</name>
    <dbReference type="NCBI Taxonomy" id="1445034"/>
    <lineage>
        <taxon>Bacteria</taxon>
        <taxon>Pseudomonadati</taxon>
        <taxon>Pseudomonadota</taxon>
        <taxon>Alphaproteobacteria</taxon>
        <taxon>Caulobacterales</taxon>
        <taxon>Caulobacteraceae</taxon>
        <taxon>Phenylobacterium</taxon>
    </lineage>
</organism>
<evidence type="ECO:0000256" key="6">
    <source>
        <dbReference type="SAM" id="Phobius"/>
    </source>
</evidence>
<evidence type="ECO:0000256" key="1">
    <source>
        <dbReference type="ARBA" id="ARBA00004651"/>
    </source>
</evidence>
<comment type="subcellular location">
    <subcellularLocation>
        <location evidence="1">Cell membrane</location>
        <topology evidence="1">Multi-pass membrane protein</topology>
    </subcellularLocation>
</comment>
<evidence type="ECO:0000313" key="8">
    <source>
        <dbReference type="EMBL" id="RAK64898.1"/>
    </source>
</evidence>
<feature type="transmembrane region" description="Helical" evidence="6">
    <location>
        <begin position="107"/>
        <end position="124"/>
    </location>
</feature>
<dbReference type="GO" id="GO:0005886">
    <property type="term" value="C:plasma membrane"/>
    <property type="evidence" value="ECO:0007669"/>
    <property type="project" value="UniProtKB-SubCell"/>
</dbReference>
<keyword evidence="5 6" id="KW-0472">Membrane</keyword>
<accession>A0A328BIP3</accession>
<feature type="transmembrane region" description="Helical" evidence="6">
    <location>
        <begin position="136"/>
        <end position="157"/>
    </location>
</feature>
<dbReference type="PANTHER" id="PTHR34697:SF2">
    <property type="entry name" value="PHOSPHATIDYLGLYCEROL LYSYLTRANSFERASE"/>
    <property type="match status" value="1"/>
</dbReference>
<dbReference type="PANTHER" id="PTHR34697">
    <property type="entry name" value="PHOSPHATIDYLGLYCEROL LYSYLTRANSFERASE"/>
    <property type="match status" value="1"/>
</dbReference>
<dbReference type="EMBL" id="QFYS01000005">
    <property type="protein sequence ID" value="RAK64898.1"/>
    <property type="molecule type" value="Genomic_DNA"/>
</dbReference>
<evidence type="ECO:0000256" key="4">
    <source>
        <dbReference type="ARBA" id="ARBA00022989"/>
    </source>
</evidence>
<evidence type="ECO:0000313" key="9">
    <source>
        <dbReference type="Proteomes" id="UP000249524"/>
    </source>
</evidence>
<dbReference type="Pfam" id="PF09924">
    <property type="entry name" value="LPG_synthase_C"/>
    <property type="match status" value="1"/>
</dbReference>
<reference evidence="8 9" key="1">
    <citation type="submission" date="2018-05" db="EMBL/GenBank/DDBJ databases">
        <authorList>
            <person name="Lanie J.A."/>
            <person name="Ng W.-L."/>
            <person name="Kazmierczak K.M."/>
            <person name="Andrzejewski T.M."/>
            <person name="Davidsen T.M."/>
            <person name="Wayne K.J."/>
            <person name="Tettelin H."/>
            <person name="Glass J.I."/>
            <person name="Rusch D."/>
            <person name="Podicherti R."/>
            <person name="Tsui H.-C.T."/>
            <person name="Winkler M.E."/>
        </authorList>
    </citation>
    <scope>NUCLEOTIDE SEQUENCE [LARGE SCALE GENOMIC DNA]</scope>
    <source>
        <strain evidence="8 9">BUT-10</strain>
    </source>
</reference>